<name>M0Z7W3_HORVV</name>
<feature type="region of interest" description="Disordered" evidence="1">
    <location>
        <begin position="392"/>
        <end position="411"/>
    </location>
</feature>
<dbReference type="GO" id="GO:0003676">
    <property type="term" value="F:nucleic acid binding"/>
    <property type="evidence" value="ECO:0007669"/>
    <property type="project" value="InterPro"/>
</dbReference>
<dbReference type="Proteomes" id="UP000011116">
    <property type="component" value="Chromosome 1H"/>
</dbReference>
<protein>
    <submittedName>
        <fullName evidence="2">Uncharacterized protein</fullName>
    </submittedName>
</protein>
<evidence type="ECO:0000256" key="1">
    <source>
        <dbReference type="SAM" id="MobiDB-lite"/>
    </source>
</evidence>
<feature type="compositionally biased region" description="Low complexity" evidence="1">
    <location>
        <begin position="394"/>
        <end position="404"/>
    </location>
</feature>
<dbReference type="SUPFAM" id="SSF57756">
    <property type="entry name" value="Retrovirus zinc finger-like domains"/>
    <property type="match status" value="1"/>
</dbReference>
<dbReference type="PaxDb" id="4513-MLOC_78637.2"/>
<dbReference type="ExpressionAtlas" id="M0Z7W3">
    <property type="expression patterns" value="baseline and differential"/>
</dbReference>
<dbReference type="GO" id="GO:0008270">
    <property type="term" value="F:zinc ion binding"/>
    <property type="evidence" value="ECO:0007669"/>
    <property type="project" value="InterPro"/>
</dbReference>
<feature type="region of interest" description="Disordered" evidence="1">
    <location>
        <begin position="315"/>
        <end position="338"/>
    </location>
</feature>
<dbReference type="PANTHER" id="PTHR33170">
    <property type="entry name" value="DUF4283 DOMAIN-CONTAINING PROTEIN-RELATED"/>
    <property type="match status" value="1"/>
</dbReference>
<dbReference type="eggNOG" id="ENOG502R6V7">
    <property type="taxonomic scope" value="Eukaryota"/>
</dbReference>
<dbReference type="EnsemblPlants" id="HORVU.MOREX.r3.1HG0033440.1">
    <property type="protein sequence ID" value="HORVU.MOREX.r3.1HG0033440.1.CDS1"/>
    <property type="gene ID" value="HORVU.MOREX.r3.1HG0033440"/>
</dbReference>
<evidence type="ECO:0000313" key="2">
    <source>
        <dbReference type="EnsemblPlants" id="HORVU.MOREX.r3.1HG0033440.1.CDS1"/>
    </source>
</evidence>
<dbReference type="Gramene" id="HORVU.MOREX.r2.1HG0026130.1">
    <property type="protein sequence ID" value="HORVU.MOREX.r2.1HG0026130.1.CDS.1"/>
    <property type="gene ID" value="HORVU.MOREX.r2.1HG0026130"/>
</dbReference>
<reference evidence="3" key="1">
    <citation type="journal article" date="2012" name="Nature">
        <title>A physical, genetic and functional sequence assembly of the barley genome.</title>
        <authorList>
            <consortium name="The International Barley Genome Sequencing Consortium"/>
            <person name="Mayer K.F."/>
            <person name="Waugh R."/>
            <person name="Brown J.W."/>
            <person name="Schulman A."/>
            <person name="Langridge P."/>
            <person name="Platzer M."/>
            <person name="Fincher G.B."/>
            <person name="Muehlbauer G.J."/>
            <person name="Sato K."/>
            <person name="Close T.J."/>
            <person name="Wise R.P."/>
            <person name="Stein N."/>
        </authorList>
    </citation>
    <scope>NUCLEOTIDE SEQUENCE [LARGE SCALE GENOMIC DNA]</scope>
    <source>
        <strain evidence="3">cv. Morex</strain>
    </source>
</reference>
<proteinExistence type="predicted"/>
<evidence type="ECO:0000313" key="3">
    <source>
        <dbReference type="Proteomes" id="UP000011116"/>
    </source>
</evidence>
<dbReference type="AlphaFoldDB" id="M0Z7W3"/>
<dbReference type="PANTHER" id="PTHR33170:SF8">
    <property type="entry name" value="OS07G0485366 PROTEIN"/>
    <property type="match status" value="1"/>
</dbReference>
<dbReference type="Gramene" id="HORVU.MOREX.r3.1HG0033440.1">
    <property type="protein sequence ID" value="HORVU.MOREX.r3.1HG0033440.1.CDS1"/>
    <property type="gene ID" value="HORVU.MOREX.r3.1HG0033440"/>
</dbReference>
<dbReference type="InterPro" id="IPR001878">
    <property type="entry name" value="Znf_CCHC"/>
</dbReference>
<dbReference type="InterPro" id="IPR036875">
    <property type="entry name" value="Znf_CCHC_sf"/>
</dbReference>
<sequence>MQLPLQPQLVQTAAMIPTGAIDATAPATATLVSDSTQQSEVVASVKAKKSTKCWNCGVDSHTTKSCPVQHYYLVCDNAAHPTFRCPMLRLPKPSCFTLGHGIDETIFVQFPDSVYKPHLIPATSPTALVTVAGEPVPAKAIESLMSRMCPSSQWTWEALPHGDDAYIIGFPSVEDLQRVDGIQLNIPSFKAQASIVVWKTQDVEPIRVLEKVWVHVQGVPYAVKHFLGFWAVGTLIGTTLDVDLATYRSRGIVRILVGMLDSKVLEKRISDDGPYIRVACVVKLKEYGFYFGREAADFIPDPNFVPFLWRRKGDKDDEEEGNDHSMEGSVRQNISHGSLPTNMEVDANLSDGMLNASKSGTSGAQASMVIAITPYNSCPSTEHGREIVERIRRTSPSLLRPPSLGSWKRRA</sequence>
<reference evidence="2" key="3">
    <citation type="submission" date="2022-01" db="UniProtKB">
        <authorList>
            <consortium name="EnsemblPlants"/>
        </authorList>
    </citation>
    <scope>IDENTIFICATION</scope>
    <source>
        <strain evidence="2">subsp. vulgare</strain>
    </source>
</reference>
<dbReference type="PROSITE" id="PS50158">
    <property type="entry name" value="ZF_CCHC"/>
    <property type="match status" value="1"/>
</dbReference>
<organism evidence="2 3">
    <name type="scientific">Hordeum vulgare subsp. vulgare</name>
    <name type="common">Domesticated barley</name>
    <dbReference type="NCBI Taxonomy" id="112509"/>
    <lineage>
        <taxon>Eukaryota</taxon>
        <taxon>Viridiplantae</taxon>
        <taxon>Streptophyta</taxon>
        <taxon>Embryophyta</taxon>
        <taxon>Tracheophyta</taxon>
        <taxon>Spermatophyta</taxon>
        <taxon>Magnoliopsida</taxon>
        <taxon>Liliopsida</taxon>
        <taxon>Poales</taxon>
        <taxon>Poaceae</taxon>
        <taxon>BOP clade</taxon>
        <taxon>Pooideae</taxon>
        <taxon>Triticodae</taxon>
        <taxon>Triticeae</taxon>
        <taxon>Hordeinae</taxon>
        <taxon>Hordeum</taxon>
    </lineage>
</organism>
<keyword evidence="3" id="KW-1185">Reference proteome</keyword>
<accession>M0Z7W3</accession>
<reference evidence="2" key="2">
    <citation type="submission" date="2020-10" db="EMBL/GenBank/DDBJ databases">
        <authorList>
            <person name="Scholz U."/>
            <person name="Mascher M."/>
            <person name="Fiebig A."/>
        </authorList>
    </citation>
    <scope>NUCLEOTIDE SEQUENCE [LARGE SCALE GENOMIC DNA]</scope>
    <source>
        <strain evidence="2">cv. Morex</strain>
    </source>
</reference>